<protein>
    <submittedName>
        <fullName evidence="1">Uncharacterized protein</fullName>
    </submittedName>
</protein>
<name>E2AC26_CAMFO</name>
<evidence type="ECO:0000313" key="2">
    <source>
        <dbReference type="Proteomes" id="UP000000311"/>
    </source>
</evidence>
<dbReference type="Proteomes" id="UP000000311">
    <property type="component" value="Unassembled WGS sequence"/>
</dbReference>
<dbReference type="AlphaFoldDB" id="E2AC26"/>
<dbReference type="EMBL" id="GL438389">
    <property type="protein sequence ID" value="EFN69044.1"/>
    <property type="molecule type" value="Genomic_DNA"/>
</dbReference>
<dbReference type="InParanoid" id="E2AC26"/>
<reference evidence="1 2" key="1">
    <citation type="journal article" date="2010" name="Science">
        <title>Genomic comparison of the ants Camponotus floridanus and Harpegnathos saltator.</title>
        <authorList>
            <person name="Bonasio R."/>
            <person name="Zhang G."/>
            <person name="Ye C."/>
            <person name="Mutti N.S."/>
            <person name="Fang X."/>
            <person name="Qin N."/>
            <person name="Donahue G."/>
            <person name="Yang P."/>
            <person name="Li Q."/>
            <person name="Li C."/>
            <person name="Zhang P."/>
            <person name="Huang Z."/>
            <person name="Berger S.L."/>
            <person name="Reinberg D."/>
            <person name="Wang J."/>
            <person name="Liebig J."/>
        </authorList>
    </citation>
    <scope>NUCLEOTIDE SEQUENCE [LARGE SCALE GENOMIC DNA]</scope>
    <source>
        <strain evidence="2">C129</strain>
    </source>
</reference>
<evidence type="ECO:0000313" key="1">
    <source>
        <dbReference type="EMBL" id="EFN69044.1"/>
    </source>
</evidence>
<organism evidence="2">
    <name type="scientific">Camponotus floridanus</name>
    <name type="common">Florida carpenter ant</name>
    <dbReference type="NCBI Taxonomy" id="104421"/>
    <lineage>
        <taxon>Eukaryota</taxon>
        <taxon>Metazoa</taxon>
        <taxon>Ecdysozoa</taxon>
        <taxon>Arthropoda</taxon>
        <taxon>Hexapoda</taxon>
        <taxon>Insecta</taxon>
        <taxon>Pterygota</taxon>
        <taxon>Neoptera</taxon>
        <taxon>Endopterygota</taxon>
        <taxon>Hymenoptera</taxon>
        <taxon>Apocrita</taxon>
        <taxon>Aculeata</taxon>
        <taxon>Formicoidea</taxon>
        <taxon>Formicidae</taxon>
        <taxon>Formicinae</taxon>
        <taxon>Camponotus</taxon>
    </lineage>
</organism>
<keyword evidence="2" id="KW-1185">Reference proteome</keyword>
<proteinExistence type="predicted"/>
<gene>
    <name evidence="1" type="ORF">EAG_13494</name>
</gene>
<accession>E2AC26</accession>
<sequence>MQTGFALLFARHASYNHVEDNSDRFSISRTEVSSPFDKSAPLGRDNCFSELPPLSDRNASLFCPIDTSLPAGSIGESVIVLDSSGSHDDDGNDAPVILVMFRGVVVMVVVVETLE</sequence>